<proteinExistence type="predicted"/>
<name>A0AAJ1BJG1_9GAMM</name>
<evidence type="ECO:0000313" key="2">
    <source>
        <dbReference type="EMBL" id="MCH4295801.1"/>
    </source>
</evidence>
<dbReference type="InterPro" id="IPR025392">
    <property type="entry name" value="DUF4124"/>
</dbReference>
<dbReference type="AlphaFoldDB" id="A0AAJ1BJG1"/>
<dbReference type="RefSeq" id="WP_240591926.1">
    <property type="nucleotide sequence ID" value="NZ_JAKUDL010000006.1"/>
</dbReference>
<dbReference type="Pfam" id="PF13511">
    <property type="entry name" value="DUF4124"/>
    <property type="match status" value="1"/>
</dbReference>
<protein>
    <submittedName>
        <fullName evidence="2">DUF4124 domain-containing protein</fullName>
    </submittedName>
</protein>
<gene>
    <name evidence="2" type="ORF">MJ923_15965</name>
</gene>
<keyword evidence="3" id="KW-1185">Reference proteome</keyword>
<reference evidence="2 3" key="1">
    <citation type="submission" date="2022-02" db="EMBL/GenBank/DDBJ databases">
        <title>The genome sequence of Shewanella sp. 3B26.</title>
        <authorList>
            <person name="Du J."/>
        </authorList>
    </citation>
    <scope>NUCLEOTIDE SEQUENCE [LARGE SCALE GENOMIC DNA]</scope>
    <source>
        <strain evidence="2 3">3B26</strain>
    </source>
</reference>
<evidence type="ECO:0000259" key="1">
    <source>
        <dbReference type="Pfam" id="PF13511"/>
    </source>
</evidence>
<evidence type="ECO:0000313" key="3">
    <source>
        <dbReference type="Proteomes" id="UP001297581"/>
    </source>
</evidence>
<accession>A0AAJ1BJG1</accession>
<sequence>MSSEKEFRVRVPIMGILLLLLGGSLGPSQAMAQVYRCVDGDGKIRFQDDICLPGEAEQKLDPGNRRKSLKMKQALASQSLPPGAAGRVSPDGLLGVWCAYGLSNDGEHIYHDEDPGVWNFRDYKQMSYTVSSAFRQGQEMFSEYHLDGVSIQSKNKLVGDWEVVSFNGSTMTLANGVGYQYLRKGMCF</sequence>
<feature type="domain" description="DUF4124" evidence="1">
    <location>
        <begin position="25"/>
        <end position="63"/>
    </location>
</feature>
<dbReference type="Proteomes" id="UP001297581">
    <property type="component" value="Unassembled WGS sequence"/>
</dbReference>
<organism evidence="2 3">
    <name type="scientific">Shewanella zhuhaiensis</name>
    <dbReference type="NCBI Taxonomy" id="2919576"/>
    <lineage>
        <taxon>Bacteria</taxon>
        <taxon>Pseudomonadati</taxon>
        <taxon>Pseudomonadota</taxon>
        <taxon>Gammaproteobacteria</taxon>
        <taxon>Alteromonadales</taxon>
        <taxon>Shewanellaceae</taxon>
        <taxon>Shewanella</taxon>
    </lineage>
</organism>
<dbReference type="EMBL" id="JAKUDL010000006">
    <property type="protein sequence ID" value="MCH4295801.1"/>
    <property type="molecule type" value="Genomic_DNA"/>
</dbReference>
<comment type="caution">
    <text evidence="2">The sequence shown here is derived from an EMBL/GenBank/DDBJ whole genome shotgun (WGS) entry which is preliminary data.</text>
</comment>